<dbReference type="Pfam" id="PF11991">
    <property type="entry name" value="Trp_DMAT"/>
    <property type="match status" value="1"/>
</dbReference>
<proteinExistence type="inferred from homology"/>
<dbReference type="GeneID" id="39580766"/>
<evidence type="ECO:0000256" key="1">
    <source>
        <dbReference type="ARBA" id="ARBA00010209"/>
    </source>
</evidence>
<dbReference type="Proteomes" id="UP000272025">
    <property type="component" value="Unassembled WGS sequence"/>
</dbReference>
<dbReference type="InterPro" id="IPR017795">
    <property type="entry name" value="ABBA_NscD-like"/>
</dbReference>
<name>A0A3N2PT34_SODAK</name>
<dbReference type="EMBL" id="ML119057">
    <property type="protein sequence ID" value="ROT37638.1"/>
    <property type="molecule type" value="Genomic_DNA"/>
</dbReference>
<dbReference type="AlphaFoldDB" id="A0A3N2PT34"/>
<keyword evidence="4" id="KW-1185">Reference proteome</keyword>
<dbReference type="GO" id="GO:0009820">
    <property type="term" value="P:alkaloid metabolic process"/>
    <property type="evidence" value="ECO:0007669"/>
    <property type="project" value="InterPro"/>
</dbReference>
<evidence type="ECO:0008006" key="5">
    <source>
        <dbReference type="Google" id="ProtNLM"/>
    </source>
</evidence>
<comment type="similarity">
    <text evidence="1">Belongs to the tryptophan dimethylallyltransferase family.</text>
</comment>
<dbReference type="OrthoDB" id="3354387at2759"/>
<dbReference type="GO" id="GO:0016765">
    <property type="term" value="F:transferase activity, transferring alkyl or aryl (other than methyl) groups"/>
    <property type="evidence" value="ECO:0007669"/>
    <property type="project" value="InterPro"/>
</dbReference>
<gene>
    <name evidence="3" type="ORF">SODALDRAFT_334751</name>
</gene>
<accession>A0A3N2PT34</accession>
<dbReference type="PANTHER" id="PTHR40627">
    <property type="entry name" value="INDOLE PRENYLTRANSFERASE TDIB-RELATED"/>
    <property type="match status" value="1"/>
</dbReference>
<dbReference type="SFLD" id="SFLDS00036">
    <property type="entry name" value="Aromatic_Prenyltransferase"/>
    <property type="match status" value="1"/>
</dbReference>
<evidence type="ECO:0000256" key="2">
    <source>
        <dbReference type="ARBA" id="ARBA00022679"/>
    </source>
</evidence>
<dbReference type="InterPro" id="IPR033964">
    <property type="entry name" value="ABBA"/>
</dbReference>
<protein>
    <recommendedName>
        <fullName evidence="5">Aromatic prenyltransferase</fullName>
    </recommendedName>
</protein>
<sequence>MQLAYETGCQGEVDFLPCLRPIVPSSPSDTTGVGDLDEPGWDSIIIPSLDYVLRSQCGYSQNQARRHALFFRENLMPLLKLPPRATVTDNGAVIFSPRYASALTNDFTPLEYSYSWKSAESAGVPVFRYIVDVAPPTGADARSDTLRAALAAIEQLDDGRATGGDQFKVHVFPALWKHVTQWFLDQETRIHPTEKELGRCVCCGTSSTFVGCELAPEHASLKLYWLLPSCQAPATTLRDLDGLFDSAKPFSPLFEHTGFWDLWSTLRDYVSSHSETLQIRMLSMDATQFPSSRVKVYTRCMFADSVRFADAILPHLSLGGRVDIPSHFVDTAARVWDSIAEPATGGRCEKQRRRPRYCLLLHEVGISKSSGQAVIGAKLYVMCGEVADADSVLVEKLMRSCPMLTGSSLRSQFPADGKPTGRIAEIGLVPREDGTEVGLYLNPCLFSDPTRVGGDGGSGEVTVERPRCDI</sequence>
<dbReference type="PANTHER" id="PTHR40627:SF4">
    <property type="entry name" value="PRENYLTRANSFERASE ASQH1-RELATED"/>
    <property type="match status" value="1"/>
</dbReference>
<dbReference type="RefSeq" id="XP_028465444.1">
    <property type="nucleotide sequence ID" value="XM_028612288.1"/>
</dbReference>
<evidence type="ECO:0000313" key="4">
    <source>
        <dbReference type="Proteomes" id="UP000272025"/>
    </source>
</evidence>
<organism evidence="3 4">
    <name type="scientific">Sodiomyces alkalinus (strain CBS 110278 / VKM F-3762 / F11)</name>
    <name type="common">Alkaliphilic filamentous fungus</name>
    <dbReference type="NCBI Taxonomy" id="1314773"/>
    <lineage>
        <taxon>Eukaryota</taxon>
        <taxon>Fungi</taxon>
        <taxon>Dikarya</taxon>
        <taxon>Ascomycota</taxon>
        <taxon>Pezizomycotina</taxon>
        <taxon>Sordariomycetes</taxon>
        <taxon>Hypocreomycetidae</taxon>
        <taxon>Glomerellales</taxon>
        <taxon>Plectosphaerellaceae</taxon>
        <taxon>Sodiomyces</taxon>
    </lineage>
</organism>
<reference evidence="3 4" key="1">
    <citation type="journal article" date="2018" name="Mol. Ecol.">
        <title>The obligate alkalophilic soda-lake fungus Sodiomyces alkalinus has shifted to a protein diet.</title>
        <authorList>
            <person name="Grum-Grzhimaylo A.A."/>
            <person name="Falkoski D.L."/>
            <person name="van den Heuvel J."/>
            <person name="Valero-Jimenez C.A."/>
            <person name="Min B."/>
            <person name="Choi I.G."/>
            <person name="Lipzen A."/>
            <person name="Daum C.G."/>
            <person name="Aanen D.K."/>
            <person name="Tsang A."/>
            <person name="Henrissat B."/>
            <person name="Bilanenko E.N."/>
            <person name="de Vries R.P."/>
            <person name="van Kan J.A.L."/>
            <person name="Grigoriev I.V."/>
            <person name="Debets A.J.M."/>
        </authorList>
    </citation>
    <scope>NUCLEOTIDE SEQUENCE [LARGE SCALE GENOMIC DNA]</scope>
    <source>
        <strain evidence="3 4">F11</strain>
    </source>
</reference>
<keyword evidence="2" id="KW-0808">Transferase</keyword>
<evidence type="ECO:0000313" key="3">
    <source>
        <dbReference type="EMBL" id="ROT37638.1"/>
    </source>
</evidence>